<accession>A0ABY7N7B8</accession>
<evidence type="ECO:0000259" key="6">
    <source>
        <dbReference type="PROSITE" id="PS51464"/>
    </source>
</evidence>
<feature type="domain" description="SIS" evidence="6">
    <location>
        <begin position="133"/>
        <end position="267"/>
    </location>
</feature>
<dbReference type="SUPFAM" id="SSF53697">
    <property type="entry name" value="SIS domain"/>
    <property type="match status" value="1"/>
</dbReference>
<keyword evidence="8" id="KW-1185">Reference proteome</keyword>
<evidence type="ECO:0000256" key="2">
    <source>
        <dbReference type="ARBA" id="ARBA00023125"/>
    </source>
</evidence>
<dbReference type="InterPro" id="IPR047640">
    <property type="entry name" value="RpiR-like"/>
</dbReference>
<dbReference type="InterPro" id="IPR001347">
    <property type="entry name" value="SIS_dom"/>
</dbReference>
<sequence>MSVLAMNSLSTLTERIQAAFAAMSPQFQQSARYVLDHADQVPLLSMRQLAAQAQVQPATLLRFAQSLGFGGWAEFKAVFTQALHGQGARRYADQARAVVRNRNKEDRLAQALTAQMDNLALLREVNEARLPQAVSLLAKAKRVFVAGFRASFAPAFSFHYQYRLFRPSIALLRGESGTLDMDLRALQKGDVLVLFGFAPYSQEAVLAHQAARQADAQILAICDSLLAPIAQQADATLLFGTDSPSFFPSLVAAQALVEVLLEQVLAKAGSRAVSGIELLENQLHQSGAYWK</sequence>
<feature type="domain" description="HTH rpiR-type" evidence="5">
    <location>
        <begin position="10"/>
        <end position="86"/>
    </location>
</feature>
<keyword evidence="1" id="KW-0805">Transcription regulation</keyword>
<dbReference type="RefSeq" id="WP_236779997.1">
    <property type="nucleotide sequence ID" value="NZ_CAXOKM010000002.1"/>
</dbReference>
<dbReference type="InterPro" id="IPR036388">
    <property type="entry name" value="WH-like_DNA-bd_sf"/>
</dbReference>
<dbReference type="InterPro" id="IPR009057">
    <property type="entry name" value="Homeodomain-like_sf"/>
</dbReference>
<dbReference type="PANTHER" id="PTHR30514:SF18">
    <property type="entry name" value="RPIR-FAMILY TRANSCRIPTIONAL REGULATOR"/>
    <property type="match status" value="1"/>
</dbReference>
<keyword evidence="4" id="KW-0804">Transcription</keyword>
<dbReference type="EMBL" id="CP096916">
    <property type="protein sequence ID" value="WBM38627.1"/>
    <property type="molecule type" value="Genomic_DNA"/>
</dbReference>
<evidence type="ECO:0000256" key="4">
    <source>
        <dbReference type="ARBA" id="ARBA00023163"/>
    </source>
</evidence>
<dbReference type="CDD" id="cd05013">
    <property type="entry name" value="SIS_RpiR"/>
    <property type="match status" value="1"/>
</dbReference>
<dbReference type="Pfam" id="PF01418">
    <property type="entry name" value="HTH_6"/>
    <property type="match status" value="1"/>
</dbReference>
<protein>
    <submittedName>
        <fullName evidence="7">MurR/RpiR family transcriptional regulator</fullName>
    </submittedName>
</protein>
<evidence type="ECO:0000256" key="1">
    <source>
        <dbReference type="ARBA" id="ARBA00023015"/>
    </source>
</evidence>
<keyword evidence="2" id="KW-0238">DNA-binding</keyword>
<dbReference type="PANTHER" id="PTHR30514">
    <property type="entry name" value="GLUCOKINASE"/>
    <property type="match status" value="1"/>
</dbReference>
<keyword evidence="3" id="KW-0324">Glycolysis</keyword>
<dbReference type="InterPro" id="IPR035472">
    <property type="entry name" value="RpiR-like_SIS"/>
</dbReference>
<dbReference type="InterPro" id="IPR046348">
    <property type="entry name" value="SIS_dom_sf"/>
</dbReference>
<reference evidence="7 8" key="1">
    <citation type="submission" date="2022-05" db="EMBL/GenBank/DDBJ databases">
        <title>Complete sequence of strain NY11312.</title>
        <authorList>
            <person name="Zhou D."/>
        </authorList>
    </citation>
    <scope>NUCLEOTIDE SEQUENCE [LARGE SCALE GENOMIC DNA]</scope>
    <source>
        <strain evidence="7 8">NY11312</strain>
    </source>
</reference>
<dbReference type="Proteomes" id="UP001211866">
    <property type="component" value="Chromosome"/>
</dbReference>
<evidence type="ECO:0000313" key="7">
    <source>
        <dbReference type="EMBL" id="WBM38627.1"/>
    </source>
</evidence>
<evidence type="ECO:0000259" key="5">
    <source>
        <dbReference type="PROSITE" id="PS51071"/>
    </source>
</evidence>
<proteinExistence type="predicted"/>
<name>A0ABY7N7B8_ALCFA</name>
<evidence type="ECO:0000256" key="3">
    <source>
        <dbReference type="ARBA" id="ARBA00023152"/>
    </source>
</evidence>
<dbReference type="Gene3D" id="3.40.50.10490">
    <property type="entry name" value="Glucose-6-phosphate isomerase like protein, domain 1"/>
    <property type="match status" value="1"/>
</dbReference>
<gene>
    <name evidence="7" type="ORF">M2J83_01980</name>
</gene>
<dbReference type="Gene3D" id="1.10.10.10">
    <property type="entry name" value="Winged helix-like DNA-binding domain superfamily/Winged helix DNA-binding domain"/>
    <property type="match status" value="1"/>
</dbReference>
<organism evidence="7 8">
    <name type="scientific">Alcaligenes faecalis</name>
    <dbReference type="NCBI Taxonomy" id="511"/>
    <lineage>
        <taxon>Bacteria</taxon>
        <taxon>Pseudomonadati</taxon>
        <taxon>Pseudomonadota</taxon>
        <taxon>Betaproteobacteria</taxon>
        <taxon>Burkholderiales</taxon>
        <taxon>Alcaligenaceae</taxon>
        <taxon>Alcaligenes</taxon>
    </lineage>
</organism>
<dbReference type="PROSITE" id="PS51071">
    <property type="entry name" value="HTH_RPIR"/>
    <property type="match status" value="1"/>
</dbReference>
<evidence type="ECO:0000313" key="8">
    <source>
        <dbReference type="Proteomes" id="UP001211866"/>
    </source>
</evidence>
<dbReference type="InterPro" id="IPR000281">
    <property type="entry name" value="HTH_RpiR"/>
</dbReference>
<dbReference type="Pfam" id="PF01380">
    <property type="entry name" value="SIS"/>
    <property type="match status" value="1"/>
</dbReference>
<dbReference type="SUPFAM" id="SSF46689">
    <property type="entry name" value="Homeodomain-like"/>
    <property type="match status" value="1"/>
</dbReference>
<dbReference type="PROSITE" id="PS51464">
    <property type="entry name" value="SIS"/>
    <property type="match status" value="1"/>
</dbReference>